<dbReference type="GO" id="GO:0005085">
    <property type="term" value="F:guanyl-nucleotide exchange factor activity"/>
    <property type="evidence" value="ECO:0007669"/>
    <property type="project" value="TreeGrafter"/>
</dbReference>
<dbReference type="OrthoDB" id="16754at2759"/>
<dbReference type="InterPro" id="IPR026091">
    <property type="entry name" value="HPS4"/>
</dbReference>
<feature type="compositionally biased region" description="Polar residues" evidence="1">
    <location>
        <begin position="845"/>
        <end position="860"/>
    </location>
</feature>
<dbReference type="GO" id="GO:0006605">
    <property type="term" value="P:protein targeting"/>
    <property type="evidence" value="ECO:0007669"/>
    <property type="project" value="TreeGrafter"/>
</dbReference>
<reference evidence="4" key="1">
    <citation type="submission" date="2025-08" db="UniProtKB">
        <authorList>
            <consortium name="RefSeq"/>
        </authorList>
    </citation>
    <scope>IDENTIFICATION</scope>
</reference>
<feature type="region of interest" description="Disordered" evidence="1">
    <location>
        <begin position="322"/>
        <end position="356"/>
    </location>
</feature>
<evidence type="ECO:0000313" key="3">
    <source>
        <dbReference type="Proteomes" id="UP000694845"/>
    </source>
</evidence>
<keyword evidence="3" id="KW-1185">Reference proteome</keyword>
<dbReference type="GO" id="GO:0031085">
    <property type="term" value="C:BLOC-3 complex"/>
    <property type="evidence" value="ECO:0007669"/>
    <property type="project" value="TreeGrafter"/>
</dbReference>
<dbReference type="GO" id="GO:0005765">
    <property type="term" value="C:lysosomal membrane"/>
    <property type="evidence" value="ECO:0007669"/>
    <property type="project" value="TreeGrafter"/>
</dbReference>
<feature type="compositionally biased region" description="Basic and acidic residues" evidence="1">
    <location>
        <begin position="961"/>
        <end position="1004"/>
    </location>
</feature>
<evidence type="ECO:0000256" key="1">
    <source>
        <dbReference type="SAM" id="MobiDB-lite"/>
    </source>
</evidence>
<feature type="compositionally biased region" description="Basic and acidic residues" evidence="1">
    <location>
        <begin position="468"/>
        <end position="501"/>
    </location>
</feature>
<feature type="region of interest" description="Disordered" evidence="1">
    <location>
        <begin position="1027"/>
        <end position="1061"/>
    </location>
</feature>
<accession>A0A8B7XXN6</accession>
<dbReference type="Pfam" id="PF19031">
    <property type="entry name" value="Intu_longin_1"/>
    <property type="match status" value="1"/>
</dbReference>
<evidence type="ECO:0000259" key="2">
    <source>
        <dbReference type="Pfam" id="PF19031"/>
    </source>
</evidence>
<feature type="compositionally biased region" description="Basic and acidic residues" evidence="1">
    <location>
        <begin position="906"/>
        <end position="947"/>
    </location>
</feature>
<feature type="region of interest" description="Disordered" evidence="1">
    <location>
        <begin position="844"/>
        <end position="1011"/>
    </location>
</feature>
<feature type="compositionally biased region" description="Basic and acidic residues" evidence="1">
    <location>
        <begin position="878"/>
        <end position="888"/>
    </location>
</feature>
<dbReference type="GeneID" id="110976574"/>
<dbReference type="GO" id="GO:0016192">
    <property type="term" value="P:vesicle-mediated transport"/>
    <property type="evidence" value="ECO:0007669"/>
    <property type="project" value="InterPro"/>
</dbReference>
<feature type="region of interest" description="Disordered" evidence="1">
    <location>
        <begin position="453"/>
        <end position="600"/>
    </location>
</feature>
<dbReference type="PANTHER" id="PTHR14407">
    <property type="entry name" value="HERMANSKY-PUDLAK SYNDROME 4 PROTEIN LIGHT-EAR PROTEIN-RELATED"/>
    <property type="match status" value="1"/>
</dbReference>
<feature type="region of interest" description="Disordered" evidence="1">
    <location>
        <begin position="276"/>
        <end position="299"/>
    </location>
</feature>
<dbReference type="GO" id="GO:0031410">
    <property type="term" value="C:cytoplasmic vesicle"/>
    <property type="evidence" value="ECO:0007669"/>
    <property type="project" value="TreeGrafter"/>
</dbReference>
<feature type="compositionally biased region" description="Polar residues" evidence="1">
    <location>
        <begin position="417"/>
        <end position="430"/>
    </location>
</feature>
<dbReference type="KEGG" id="aplc:110976574"/>
<dbReference type="Proteomes" id="UP000694845">
    <property type="component" value="Unplaced"/>
</dbReference>
<dbReference type="RefSeq" id="XP_022085648.1">
    <property type="nucleotide sequence ID" value="XM_022229956.1"/>
</dbReference>
<organism evidence="3 4">
    <name type="scientific">Acanthaster planci</name>
    <name type="common">Crown-of-thorns starfish</name>
    <dbReference type="NCBI Taxonomy" id="133434"/>
    <lineage>
        <taxon>Eukaryota</taxon>
        <taxon>Metazoa</taxon>
        <taxon>Echinodermata</taxon>
        <taxon>Eleutherozoa</taxon>
        <taxon>Asterozoa</taxon>
        <taxon>Asteroidea</taxon>
        <taxon>Valvatacea</taxon>
        <taxon>Valvatida</taxon>
        <taxon>Acanthasteridae</taxon>
        <taxon>Acanthaster</taxon>
    </lineage>
</organism>
<sequence length="1248" mass="137494">MAAHLRPGDRTFFIHDHSVTKKEYDDPKNAIIYYYPQHTPIDIQCIFCSQLMGMVNCMRSISGTPPKLYKLRKHKVATIHEGNFTMALACKLRTPDSAIIRKLENLYKVFTFYHCSITRVQQLSSNNEAFLSNMAAIWDFYVPYVRRYGNTVPAVFEPIQQVKLLKGGNILFLRCSHLLQWLKGQPSLLAGCILYRRSVLCTQLSPELTSHLLLIKPNQLHHPSKSVTDTVLPFGVRILSVYITEQQYRHLSTPLEPLPKPRPSVQAKQLEGIFCTPPASPTEVPGSEDQSSSSQPTLKRTRRLFSNFTGMLEGPVVESLWPSSSKLDSVGQRSGSSLGDAERDRGKVGSPSLIQDGKDDVVVELGSSDDVVRMLQGDRDSPDKDLMRIVPPGGLMDSDAQETKDVPASQHKHSGFPDSSTESQKSQTRTLMLGEPPANNYLASAEVQAKTDVGHEEMALSNGTVCTDDGKQSLTEKSRLIERVSETEKQKGVSLERKADSDSAQDVRAQPTVDARDTSVESSWGRDLTEQILSKGHDPLGQPSKDLKSTSNASEQKSESPESGIEDCLAPRSHDDFSGLGNINGEKDQGFEEAVDDGRSRHNETVDVISAGEAPLRDGECQESALCKEEKPAGNTAPHVVEKAKNTINATRDQHLNDYHLDGLETCSGTYCGSGNLSLVLSRHDTAAMQSNTRQSVARLNNEFDTGGEKILASIAEKSISSTEHERTSGASHRDQSLLLEVPEPEGDILESSKHEQEEYTAEDLGMGDLEDINSNVKLEGTECLMTESSSGTVDNGAIGDVEVEGKVEEVGLLTSQQKAEISSDEDDRTLLASDEEIEAVSLKGQLSLNTDNKSNSEGSPYTAAAETVNSFPCTDVDSPKESEKETLQDPPTSVEESESFTDVQTFKEKPAGETEYKGTGVEEPRWDKESLTMSEVSDHKKMESERQLNASSSPTCLGIRNKDDSPKEGNERRGDADEEIRDARQVDMDKPSQDQTAGKEREMLLNISSSSPVIGTVGDVSLKEHGDEMRGCAPDQPDGGGQEAVGERLEGDAAERRSSIDADFSAMERDTEAMHGLVNVSLYVQAHSDTTLLFLAEKSITKEKETLFQLWQSVLRELGELELQLKNVVRPEQELDCKGAYNFIHYDSHQQSLEGSITNPVNQAESVFCRGTEQIHEQFLSDETLTDVTLRNHQTVIHGHQNGCHQTFYHKNCKPIPSPGIPSRDDAGFYIQHSSKEAIKEHSINLL</sequence>
<gene>
    <name evidence="4" type="primary">LOC110976574</name>
</gene>
<feature type="compositionally biased region" description="Polar residues" evidence="1">
    <location>
        <begin position="288"/>
        <end position="299"/>
    </location>
</feature>
<proteinExistence type="predicted"/>
<feature type="compositionally biased region" description="Basic and acidic residues" evidence="1">
    <location>
        <begin position="374"/>
        <end position="387"/>
    </location>
</feature>
<protein>
    <submittedName>
        <fullName evidence="4">Uncharacterized protein LOC110976574 isoform X1</fullName>
    </submittedName>
</protein>
<evidence type="ECO:0000313" key="4">
    <source>
        <dbReference type="RefSeq" id="XP_022085648.1"/>
    </source>
</evidence>
<feature type="compositionally biased region" description="Polar residues" evidence="1">
    <location>
        <begin position="322"/>
        <end position="337"/>
    </location>
</feature>
<feature type="compositionally biased region" description="Basic and acidic residues" evidence="1">
    <location>
        <begin position="1046"/>
        <end position="1061"/>
    </location>
</feature>
<name>A0A8B7XXN6_ACAPL</name>
<feature type="region of interest" description="Disordered" evidence="1">
    <location>
        <begin position="374"/>
        <end position="436"/>
    </location>
</feature>
<feature type="domain" description="CCZ1/INTU/HSP4 first Longin" evidence="2">
    <location>
        <begin position="12"/>
        <end position="114"/>
    </location>
</feature>
<dbReference type="GO" id="GO:0031267">
    <property type="term" value="F:small GTPase binding"/>
    <property type="evidence" value="ECO:0007669"/>
    <property type="project" value="TreeGrafter"/>
</dbReference>
<dbReference type="AlphaFoldDB" id="A0A8B7XXN6"/>
<dbReference type="PANTHER" id="PTHR14407:SF9">
    <property type="entry name" value="BLOC-3 COMPLEX MEMBER HPS4"/>
    <property type="match status" value="1"/>
</dbReference>
<feature type="compositionally biased region" description="Basic and acidic residues" evidence="1">
    <location>
        <begin position="585"/>
        <end position="600"/>
    </location>
</feature>
<dbReference type="InterPro" id="IPR043987">
    <property type="entry name" value="CCZ1/INTU/HSP4_longin_1"/>
</dbReference>